<evidence type="ECO:0000313" key="1">
    <source>
        <dbReference type="EMBL" id="KKK55780.1"/>
    </source>
</evidence>
<organism evidence="1">
    <name type="scientific">marine sediment metagenome</name>
    <dbReference type="NCBI Taxonomy" id="412755"/>
    <lineage>
        <taxon>unclassified sequences</taxon>
        <taxon>metagenomes</taxon>
        <taxon>ecological metagenomes</taxon>
    </lineage>
</organism>
<sequence>MKKLPKKLFVIREEEGNENEFLNAQNKMEDIVPLGEPSLVGVYELKETIKAEYKLVTRKD</sequence>
<dbReference type="AlphaFoldDB" id="A0A0F8X4E6"/>
<reference evidence="1" key="1">
    <citation type="journal article" date="2015" name="Nature">
        <title>Complex archaea that bridge the gap between prokaryotes and eukaryotes.</title>
        <authorList>
            <person name="Spang A."/>
            <person name="Saw J.H."/>
            <person name="Jorgensen S.L."/>
            <person name="Zaremba-Niedzwiedzka K."/>
            <person name="Martijn J."/>
            <person name="Lind A.E."/>
            <person name="van Eijk R."/>
            <person name="Schleper C."/>
            <person name="Guy L."/>
            <person name="Ettema T.J."/>
        </authorList>
    </citation>
    <scope>NUCLEOTIDE SEQUENCE</scope>
</reference>
<name>A0A0F8X4E6_9ZZZZ</name>
<dbReference type="EMBL" id="LAZR01065327">
    <property type="protein sequence ID" value="KKK55780.1"/>
    <property type="molecule type" value="Genomic_DNA"/>
</dbReference>
<protein>
    <submittedName>
        <fullName evidence="1">Uncharacterized protein</fullName>
    </submittedName>
</protein>
<accession>A0A0F8X4E6</accession>
<proteinExistence type="predicted"/>
<gene>
    <name evidence="1" type="ORF">LCGC14_3071120</name>
</gene>
<comment type="caution">
    <text evidence="1">The sequence shown here is derived from an EMBL/GenBank/DDBJ whole genome shotgun (WGS) entry which is preliminary data.</text>
</comment>